<accession>A0A1F4W1Z3</accession>
<gene>
    <name evidence="2" type="ORF">A2264_01750</name>
</gene>
<keyword evidence="1" id="KW-1133">Transmembrane helix</keyword>
<sequence>MRLKNRQGMGLIEVLGALTLSVIALTALVSMVIYALRSSLQSQLLMEGTELVSRQLELVRINRDQSTWDAFKADMGGCDSATSKCIITCANILSDPCTVSAPANLPEQNGITVSFMASDAETAGSIEPATEVVRITSTATWNAGKTKSTSVTTDFSNWQGF</sequence>
<reference evidence="2 3" key="1">
    <citation type="journal article" date="2016" name="Nat. Commun.">
        <title>Thousands of microbial genomes shed light on interconnected biogeochemical processes in an aquifer system.</title>
        <authorList>
            <person name="Anantharaman K."/>
            <person name="Brown C.T."/>
            <person name="Hug L.A."/>
            <person name="Sharon I."/>
            <person name="Castelle C.J."/>
            <person name="Probst A.J."/>
            <person name="Thomas B.C."/>
            <person name="Singh A."/>
            <person name="Wilkins M.J."/>
            <person name="Karaoz U."/>
            <person name="Brodie E.L."/>
            <person name="Williams K.H."/>
            <person name="Hubbard S.S."/>
            <person name="Banfield J.F."/>
        </authorList>
    </citation>
    <scope>NUCLEOTIDE SEQUENCE [LARGE SCALE GENOMIC DNA]</scope>
</reference>
<keyword evidence="1" id="KW-0812">Transmembrane</keyword>
<comment type="caution">
    <text evidence="2">The sequence shown here is derived from an EMBL/GenBank/DDBJ whole genome shotgun (WGS) entry which is preliminary data.</text>
</comment>
<name>A0A1F4W1Z3_UNCKA</name>
<evidence type="ECO:0000313" key="3">
    <source>
        <dbReference type="Proteomes" id="UP000176614"/>
    </source>
</evidence>
<dbReference type="EMBL" id="MEVT01000006">
    <property type="protein sequence ID" value="OGC63432.1"/>
    <property type="molecule type" value="Genomic_DNA"/>
</dbReference>
<keyword evidence="1" id="KW-0472">Membrane</keyword>
<evidence type="ECO:0008006" key="4">
    <source>
        <dbReference type="Google" id="ProtNLM"/>
    </source>
</evidence>
<organism evidence="2 3">
    <name type="scientific">candidate division WWE3 bacterium RIFOXYA2_FULL_46_9</name>
    <dbReference type="NCBI Taxonomy" id="1802636"/>
    <lineage>
        <taxon>Bacteria</taxon>
        <taxon>Katanobacteria</taxon>
    </lineage>
</organism>
<dbReference type="AlphaFoldDB" id="A0A1F4W1Z3"/>
<evidence type="ECO:0000313" key="2">
    <source>
        <dbReference type="EMBL" id="OGC63432.1"/>
    </source>
</evidence>
<proteinExistence type="predicted"/>
<feature type="transmembrane region" description="Helical" evidence="1">
    <location>
        <begin position="12"/>
        <end position="36"/>
    </location>
</feature>
<protein>
    <recommendedName>
        <fullName evidence="4">Type IV pilus modification protein PilV</fullName>
    </recommendedName>
</protein>
<dbReference type="Proteomes" id="UP000176614">
    <property type="component" value="Unassembled WGS sequence"/>
</dbReference>
<evidence type="ECO:0000256" key="1">
    <source>
        <dbReference type="SAM" id="Phobius"/>
    </source>
</evidence>